<evidence type="ECO:0000256" key="4">
    <source>
        <dbReference type="ARBA" id="ARBA00023136"/>
    </source>
</evidence>
<proteinExistence type="predicted"/>
<evidence type="ECO:0000256" key="1">
    <source>
        <dbReference type="ARBA" id="ARBA00004127"/>
    </source>
</evidence>
<evidence type="ECO:0000256" key="5">
    <source>
        <dbReference type="SAM" id="Phobius"/>
    </source>
</evidence>
<organism evidence="7 8">
    <name type="scientific">Afipia felis</name>
    <name type="common">Cat scratch disease bacillus</name>
    <dbReference type="NCBI Taxonomy" id="1035"/>
    <lineage>
        <taxon>Bacteria</taxon>
        <taxon>Pseudomonadati</taxon>
        <taxon>Pseudomonadota</taxon>
        <taxon>Alphaproteobacteria</taxon>
        <taxon>Hyphomicrobiales</taxon>
        <taxon>Nitrobacteraceae</taxon>
        <taxon>Afipia</taxon>
    </lineage>
</organism>
<gene>
    <name evidence="7" type="ORF">BN961_02482</name>
</gene>
<dbReference type="STRING" id="1035.BN961_02482"/>
<evidence type="ECO:0000256" key="2">
    <source>
        <dbReference type="ARBA" id="ARBA00022692"/>
    </source>
</evidence>
<dbReference type="Proteomes" id="UP000035762">
    <property type="component" value="Unassembled WGS sequence"/>
</dbReference>
<dbReference type="RefSeq" id="WP_009340216.1">
    <property type="nucleotide sequence ID" value="NZ_CCAZ020000001.1"/>
</dbReference>
<dbReference type="EMBL" id="CCAZ020000001">
    <property type="protein sequence ID" value="CEG09061.1"/>
    <property type="molecule type" value="Genomic_DNA"/>
</dbReference>
<feature type="transmembrane region" description="Helical" evidence="5">
    <location>
        <begin position="16"/>
        <end position="34"/>
    </location>
</feature>
<sequence>MDSRDPGLQPERTGLAWSRTGLLALIAASLSIRIGLSASAAIHLLVALLLAALGCASLHRGHQRSRYTAGEQVVTDTSRKYLLGVAIIVVLASTIHAALLLTRLMK</sequence>
<evidence type="ECO:0000256" key="3">
    <source>
        <dbReference type="ARBA" id="ARBA00022989"/>
    </source>
</evidence>
<dbReference type="InterPro" id="IPR003807">
    <property type="entry name" value="DUF202"/>
</dbReference>
<feature type="transmembrane region" description="Helical" evidence="5">
    <location>
        <begin position="81"/>
        <end position="101"/>
    </location>
</feature>
<protein>
    <recommendedName>
        <fullName evidence="6">DUF202 domain-containing protein</fullName>
    </recommendedName>
</protein>
<comment type="caution">
    <text evidence="7">The sequence shown here is derived from an EMBL/GenBank/DDBJ whole genome shotgun (WGS) entry which is preliminary data.</text>
</comment>
<evidence type="ECO:0000259" key="6">
    <source>
        <dbReference type="Pfam" id="PF02656"/>
    </source>
</evidence>
<name>A0A090MNU3_AFIFE</name>
<dbReference type="Pfam" id="PF02656">
    <property type="entry name" value="DUF202"/>
    <property type="match status" value="1"/>
</dbReference>
<accession>A0A090MNU3</accession>
<keyword evidence="2 5" id="KW-0812">Transmembrane</keyword>
<comment type="subcellular location">
    <subcellularLocation>
        <location evidence="1">Endomembrane system</location>
        <topology evidence="1">Multi-pass membrane protein</topology>
    </subcellularLocation>
</comment>
<dbReference type="GO" id="GO:0012505">
    <property type="term" value="C:endomembrane system"/>
    <property type="evidence" value="ECO:0007669"/>
    <property type="project" value="UniProtKB-SubCell"/>
</dbReference>
<keyword evidence="8" id="KW-1185">Reference proteome</keyword>
<evidence type="ECO:0000313" key="7">
    <source>
        <dbReference type="EMBL" id="CEG09061.1"/>
    </source>
</evidence>
<keyword evidence="3 5" id="KW-1133">Transmembrane helix</keyword>
<keyword evidence="4 5" id="KW-0472">Membrane</keyword>
<reference evidence="7 8" key="1">
    <citation type="journal article" date="2014" name="Genome Announc.">
        <title>Genome Sequence of Afipia felis Strain 76713, Isolated in Hospital Water Using an Amoeba Co-Culture Procedure.</title>
        <authorList>
            <person name="Benamar S."/>
            <person name="La Scola B."/>
            <person name="Croce O."/>
        </authorList>
    </citation>
    <scope>NUCLEOTIDE SEQUENCE [LARGE SCALE GENOMIC DNA]</scope>
    <source>
        <strain evidence="7 8">76713</strain>
    </source>
</reference>
<evidence type="ECO:0000313" key="8">
    <source>
        <dbReference type="Proteomes" id="UP000035762"/>
    </source>
</evidence>
<dbReference type="OrthoDB" id="3701077at2"/>
<feature type="domain" description="DUF202" evidence="6">
    <location>
        <begin position="5"/>
        <end position="68"/>
    </location>
</feature>
<dbReference type="AlphaFoldDB" id="A0A090MNU3"/>
<feature type="transmembrane region" description="Helical" evidence="5">
    <location>
        <begin position="41"/>
        <end position="61"/>
    </location>
</feature>